<feature type="compositionally biased region" description="Low complexity" evidence="9">
    <location>
        <begin position="149"/>
        <end position="158"/>
    </location>
</feature>
<feature type="region of interest" description="Disordered" evidence="9">
    <location>
        <begin position="127"/>
        <end position="184"/>
    </location>
</feature>
<protein>
    <recommendedName>
        <fullName evidence="10">C2H2-type domain-containing protein</fullName>
    </recommendedName>
</protein>
<dbReference type="Proteomes" id="UP000799537">
    <property type="component" value="Unassembled WGS sequence"/>
</dbReference>
<evidence type="ECO:0000259" key="10">
    <source>
        <dbReference type="PROSITE" id="PS50157"/>
    </source>
</evidence>
<keyword evidence="12" id="KW-1185">Reference proteome</keyword>
<feature type="compositionally biased region" description="Polar residues" evidence="9">
    <location>
        <begin position="7"/>
        <end position="18"/>
    </location>
</feature>
<dbReference type="InterPro" id="IPR036236">
    <property type="entry name" value="Znf_C2H2_sf"/>
</dbReference>
<dbReference type="InterPro" id="IPR013087">
    <property type="entry name" value="Znf_C2H2_type"/>
</dbReference>
<dbReference type="EMBL" id="ML993653">
    <property type="protein sequence ID" value="KAF2158642.1"/>
    <property type="molecule type" value="Genomic_DNA"/>
</dbReference>
<feature type="domain" description="C2H2-type" evidence="10">
    <location>
        <begin position="69"/>
        <end position="99"/>
    </location>
</feature>
<keyword evidence="6" id="KW-0804">Transcription</keyword>
<feature type="compositionally biased region" description="Low complexity" evidence="9">
    <location>
        <begin position="19"/>
        <end position="31"/>
    </location>
</feature>
<dbReference type="Gene3D" id="3.30.160.60">
    <property type="entry name" value="Classic Zinc Finger"/>
    <property type="match status" value="2"/>
</dbReference>
<feature type="region of interest" description="Disordered" evidence="9">
    <location>
        <begin position="287"/>
        <end position="332"/>
    </location>
</feature>
<evidence type="ECO:0000256" key="5">
    <source>
        <dbReference type="ARBA" id="ARBA00023015"/>
    </source>
</evidence>
<evidence type="ECO:0000256" key="6">
    <source>
        <dbReference type="ARBA" id="ARBA00023163"/>
    </source>
</evidence>
<evidence type="ECO:0000313" key="12">
    <source>
        <dbReference type="Proteomes" id="UP000799537"/>
    </source>
</evidence>
<gene>
    <name evidence="11" type="ORF">M409DRAFT_30867</name>
</gene>
<dbReference type="PANTHER" id="PTHR46179:SF13">
    <property type="entry name" value="C2H2-TYPE DOMAIN-CONTAINING PROTEIN"/>
    <property type="match status" value="1"/>
</dbReference>
<dbReference type="OrthoDB" id="4748970at2759"/>
<dbReference type="AlphaFoldDB" id="A0A6A6BYK4"/>
<dbReference type="PANTHER" id="PTHR46179">
    <property type="entry name" value="ZINC FINGER PROTEIN"/>
    <property type="match status" value="1"/>
</dbReference>
<accession>A0A6A6BYK4</accession>
<dbReference type="InterPro" id="IPR051061">
    <property type="entry name" value="Zinc_finger_trans_reg"/>
</dbReference>
<dbReference type="GO" id="GO:0008270">
    <property type="term" value="F:zinc ion binding"/>
    <property type="evidence" value="ECO:0007669"/>
    <property type="project" value="UniProtKB-KW"/>
</dbReference>
<keyword evidence="3 8" id="KW-0863">Zinc-finger</keyword>
<evidence type="ECO:0000256" key="2">
    <source>
        <dbReference type="ARBA" id="ARBA00022723"/>
    </source>
</evidence>
<feature type="compositionally biased region" description="Polar residues" evidence="9">
    <location>
        <begin position="287"/>
        <end position="298"/>
    </location>
</feature>
<evidence type="ECO:0000256" key="9">
    <source>
        <dbReference type="SAM" id="MobiDB-lite"/>
    </source>
</evidence>
<dbReference type="PROSITE" id="PS00028">
    <property type="entry name" value="ZINC_FINGER_C2H2_1"/>
    <property type="match status" value="1"/>
</dbReference>
<dbReference type="GeneID" id="54563378"/>
<evidence type="ECO:0000313" key="11">
    <source>
        <dbReference type="EMBL" id="KAF2158642.1"/>
    </source>
</evidence>
<sequence length="368" mass="40079">MDPNQILALQSFNSGAAGQNQTPNNPNTQQPPTNPASQGPNNSLAIPDVFTNATASTRPADWGKPKHNIPCTWEGCGQMFTCRHNVEQHIREKHTGERPYVCAICAQHGGEATFARPASLYRHMRQQHRIEPDVPNKRRPRKTVKTTGPVSAVPASAAQPKKRGRRPKAADQQASPALEPTSMAMPMQPASFNIQSCEYCGAELTGAEHAMLHMHLEHSIPASPKCGCSFCKNQRIQQAPLQQPVPFGTLPPAPQQPAPFSLPIQQPQPRRPLSISQLEERLLAVQQEQLSTESTTGSADFTPPFDPAPTPGPDGSEQQFPDTDPAQNGFGFIDYSQFADGFGELPHGLDDLFPELGDISKFGGDFNF</sequence>
<evidence type="ECO:0000256" key="8">
    <source>
        <dbReference type="PROSITE-ProRule" id="PRU00042"/>
    </source>
</evidence>
<dbReference type="GO" id="GO:0005634">
    <property type="term" value="C:nucleus"/>
    <property type="evidence" value="ECO:0007669"/>
    <property type="project" value="UniProtKB-SubCell"/>
</dbReference>
<evidence type="ECO:0000256" key="4">
    <source>
        <dbReference type="ARBA" id="ARBA00022833"/>
    </source>
</evidence>
<dbReference type="RefSeq" id="XP_033659531.1">
    <property type="nucleotide sequence ID" value="XM_033810106.1"/>
</dbReference>
<dbReference type="SUPFAM" id="SSF57667">
    <property type="entry name" value="beta-beta-alpha zinc fingers"/>
    <property type="match status" value="1"/>
</dbReference>
<evidence type="ECO:0000256" key="7">
    <source>
        <dbReference type="ARBA" id="ARBA00023242"/>
    </source>
</evidence>
<dbReference type="GO" id="GO:0006357">
    <property type="term" value="P:regulation of transcription by RNA polymerase II"/>
    <property type="evidence" value="ECO:0007669"/>
    <property type="project" value="TreeGrafter"/>
</dbReference>
<evidence type="ECO:0000256" key="1">
    <source>
        <dbReference type="ARBA" id="ARBA00004123"/>
    </source>
</evidence>
<keyword evidence="5" id="KW-0805">Transcription regulation</keyword>
<feature type="region of interest" description="Disordered" evidence="9">
    <location>
        <begin position="1"/>
        <end position="46"/>
    </location>
</feature>
<keyword evidence="7" id="KW-0539">Nucleus</keyword>
<reference evidence="11" key="1">
    <citation type="journal article" date="2020" name="Stud. Mycol.">
        <title>101 Dothideomycetes genomes: a test case for predicting lifestyles and emergence of pathogens.</title>
        <authorList>
            <person name="Haridas S."/>
            <person name="Albert R."/>
            <person name="Binder M."/>
            <person name="Bloem J."/>
            <person name="Labutti K."/>
            <person name="Salamov A."/>
            <person name="Andreopoulos B."/>
            <person name="Baker S."/>
            <person name="Barry K."/>
            <person name="Bills G."/>
            <person name="Bluhm B."/>
            <person name="Cannon C."/>
            <person name="Castanera R."/>
            <person name="Culley D."/>
            <person name="Daum C."/>
            <person name="Ezra D."/>
            <person name="Gonzalez J."/>
            <person name="Henrissat B."/>
            <person name="Kuo A."/>
            <person name="Liang C."/>
            <person name="Lipzen A."/>
            <person name="Lutzoni F."/>
            <person name="Magnuson J."/>
            <person name="Mondo S."/>
            <person name="Nolan M."/>
            <person name="Ohm R."/>
            <person name="Pangilinan J."/>
            <person name="Park H.-J."/>
            <person name="Ramirez L."/>
            <person name="Alfaro M."/>
            <person name="Sun H."/>
            <person name="Tritt A."/>
            <person name="Yoshinaga Y."/>
            <person name="Zwiers L.-H."/>
            <person name="Turgeon B."/>
            <person name="Goodwin S."/>
            <person name="Spatafora J."/>
            <person name="Crous P."/>
            <person name="Grigoriev I."/>
        </authorList>
    </citation>
    <scope>NUCLEOTIDE SEQUENCE</scope>
    <source>
        <strain evidence="11">ATCC 36951</strain>
    </source>
</reference>
<proteinExistence type="predicted"/>
<feature type="region of interest" description="Disordered" evidence="9">
    <location>
        <begin position="243"/>
        <end position="270"/>
    </location>
</feature>
<dbReference type="SMART" id="SM00355">
    <property type="entry name" value="ZnF_C2H2"/>
    <property type="match status" value="3"/>
</dbReference>
<keyword evidence="4" id="KW-0862">Zinc</keyword>
<dbReference type="PROSITE" id="PS50157">
    <property type="entry name" value="ZINC_FINGER_C2H2_2"/>
    <property type="match status" value="1"/>
</dbReference>
<comment type="subcellular location">
    <subcellularLocation>
        <location evidence="1">Nucleus</location>
    </subcellularLocation>
</comment>
<keyword evidence="2" id="KW-0479">Metal-binding</keyword>
<organism evidence="11 12">
    <name type="scientific">Zasmidium cellare ATCC 36951</name>
    <dbReference type="NCBI Taxonomy" id="1080233"/>
    <lineage>
        <taxon>Eukaryota</taxon>
        <taxon>Fungi</taxon>
        <taxon>Dikarya</taxon>
        <taxon>Ascomycota</taxon>
        <taxon>Pezizomycotina</taxon>
        <taxon>Dothideomycetes</taxon>
        <taxon>Dothideomycetidae</taxon>
        <taxon>Mycosphaerellales</taxon>
        <taxon>Mycosphaerellaceae</taxon>
        <taxon>Zasmidium</taxon>
    </lineage>
</organism>
<name>A0A6A6BYK4_ZASCE</name>
<evidence type="ECO:0000256" key="3">
    <source>
        <dbReference type="ARBA" id="ARBA00022771"/>
    </source>
</evidence>